<keyword evidence="2" id="KW-1185">Reference proteome</keyword>
<dbReference type="EMBL" id="WBMS02000006">
    <property type="protein sequence ID" value="MWA00676.1"/>
    <property type="molecule type" value="Genomic_DNA"/>
</dbReference>
<dbReference type="Proteomes" id="UP000462055">
    <property type="component" value="Unassembled WGS sequence"/>
</dbReference>
<evidence type="ECO:0000313" key="1">
    <source>
        <dbReference type="EMBL" id="MWA00676.1"/>
    </source>
</evidence>
<gene>
    <name evidence="1" type="ORF">F8568_009855</name>
</gene>
<comment type="caution">
    <text evidence="1">The sequence shown here is derived from an EMBL/GenBank/DDBJ whole genome shotgun (WGS) entry which is preliminary data.</text>
</comment>
<evidence type="ECO:0000313" key="2">
    <source>
        <dbReference type="Proteomes" id="UP000462055"/>
    </source>
</evidence>
<reference evidence="1" key="1">
    <citation type="submission" date="2019-12" db="EMBL/GenBank/DDBJ databases">
        <title>Actinomadura physcomitrii sp. nov., a novel actinomycete isolated from moss [Physcomitrium sphaericum (Ludw) Fuernr].</title>
        <authorList>
            <person name="Zhuang X."/>
        </authorList>
    </citation>
    <scope>NUCLEOTIDE SEQUENCE [LARGE SCALE GENOMIC DNA]</scope>
    <source>
        <strain evidence="1">LD22</strain>
    </source>
</reference>
<sequence length="94" mass="10189">MTVRQDERLVDGPLVPVRCRRCAAEVLVRKSSWEQTSIQWTARARAACPELAADPYETCPALRSSIQEAALIGSIKVMDECDGDGHAGPSTCDA</sequence>
<dbReference type="AlphaFoldDB" id="A0A6I4MEN3"/>
<organism evidence="1 2">
    <name type="scientific">Actinomadura physcomitrii</name>
    <dbReference type="NCBI Taxonomy" id="2650748"/>
    <lineage>
        <taxon>Bacteria</taxon>
        <taxon>Bacillati</taxon>
        <taxon>Actinomycetota</taxon>
        <taxon>Actinomycetes</taxon>
        <taxon>Streptosporangiales</taxon>
        <taxon>Thermomonosporaceae</taxon>
        <taxon>Actinomadura</taxon>
    </lineage>
</organism>
<name>A0A6I4MEN3_9ACTN</name>
<proteinExistence type="predicted"/>
<dbReference type="RefSeq" id="WP_151593200.1">
    <property type="nucleotide sequence ID" value="NZ_WBMS02000006.1"/>
</dbReference>
<protein>
    <submittedName>
        <fullName evidence="1">Ferredoxin</fullName>
    </submittedName>
</protein>
<accession>A0A6I4MEN3</accession>